<evidence type="ECO:0000313" key="4">
    <source>
        <dbReference type="EMBL" id="CAL4787151.1"/>
    </source>
</evidence>
<name>A0A9P1CX32_9DINO</name>
<evidence type="ECO:0000256" key="1">
    <source>
        <dbReference type="SAM" id="Coils"/>
    </source>
</evidence>
<evidence type="ECO:0000313" key="5">
    <source>
        <dbReference type="Proteomes" id="UP001152797"/>
    </source>
</evidence>
<feature type="compositionally biased region" description="Polar residues" evidence="2">
    <location>
        <begin position="1"/>
        <end position="11"/>
    </location>
</feature>
<organism evidence="3">
    <name type="scientific">Cladocopium goreaui</name>
    <dbReference type="NCBI Taxonomy" id="2562237"/>
    <lineage>
        <taxon>Eukaryota</taxon>
        <taxon>Sar</taxon>
        <taxon>Alveolata</taxon>
        <taxon>Dinophyceae</taxon>
        <taxon>Suessiales</taxon>
        <taxon>Symbiodiniaceae</taxon>
        <taxon>Cladocopium</taxon>
    </lineage>
</organism>
<dbReference type="GO" id="GO:0016301">
    <property type="term" value="F:kinase activity"/>
    <property type="evidence" value="ECO:0007669"/>
    <property type="project" value="UniProtKB-KW"/>
</dbReference>
<dbReference type="AlphaFoldDB" id="A0A9P1CX32"/>
<keyword evidence="1" id="KW-0175">Coiled coil</keyword>
<accession>A0A9P1CX32</accession>
<feature type="coiled-coil region" evidence="1">
    <location>
        <begin position="176"/>
        <end position="306"/>
    </location>
</feature>
<sequence length="348" mass="39225">MASAKETSTPGAGSALTRAEDTSTKSAQQWLDSCQEEDCPNLQELAKRLKETYGIGANPADLLKRPFQPWTPEALLDVNEFKSKLYRLGVFSDLYGSFNFAGLFKEMAGHTDRASLEDVINGLQPFFEDDVATPSTPEFGRLEIVQADQQALPMKTQIRNNLDELRATSSSLTLGLQQALGAADNLQQKIQETEQLQEQHRRQLEAAEHEFVDERMQYQQRLGEMEAQLAHQEQKFLASLAIAYLENYKERAELEAAKERHARELHEESLRTQMAHEEAAQLRREIAEVQSALEAADRSREAAEGELQSERWRRRAWKGQASSLLALLQAKMSGKPIKIAEGGHFELV</sequence>
<dbReference type="Proteomes" id="UP001152797">
    <property type="component" value="Unassembled WGS sequence"/>
</dbReference>
<keyword evidence="4" id="KW-0808">Transferase</keyword>
<proteinExistence type="predicted"/>
<dbReference type="EMBL" id="CAMXCT030002684">
    <property type="protein sequence ID" value="CAL4787151.1"/>
    <property type="molecule type" value="Genomic_DNA"/>
</dbReference>
<keyword evidence="4" id="KW-0418">Kinase</keyword>
<comment type="caution">
    <text evidence="3">The sequence shown here is derived from an EMBL/GenBank/DDBJ whole genome shotgun (WGS) entry which is preliminary data.</text>
</comment>
<dbReference type="EMBL" id="CAMXCT020002684">
    <property type="protein sequence ID" value="CAL1153214.1"/>
    <property type="molecule type" value="Genomic_DNA"/>
</dbReference>
<dbReference type="EMBL" id="CAMXCT010002684">
    <property type="protein sequence ID" value="CAI3999839.1"/>
    <property type="molecule type" value="Genomic_DNA"/>
</dbReference>
<evidence type="ECO:0000313" key="3">
    <source>
        <dbReference type="EMBL" id="CAI3999839.1"/>
    </source>
</evidence>
<feature type="region of interest" description="Disordered" evidence="2">
    <location>
        <begin position="1"/>
        <end position="30"/>
    </location>
</feature>
<reference evidence="3" key="1">
    <citation type="submission" date="2022-10" db="EMBL/GenBank/DDBJ databases">
        <authorList>
            <person name="Chen Y."/>
            <person name="Dougan E. K."/>
            <person name="Chan C."/>
            <person name="Rhodes N."/>
            <person name="Thang M."/>
        </authorList>
    </citation>
    <scope>NUCLEOTIDE SEQUENCE</scope>
</reference>
<reference evidence="4 5" key="2">
    <citation type="submission" date="2024-05" db="EMBL/GenBank/DDBJ databases">
        <authorList>
            <person name="Chen Y."/>
            <person name="Shah S."/>
            <person name="Dougan E. K."/>
            <person name="Thang M."/>
            <person name="Chan C."/>
        </authorList>
    </citation>
    <scope>NUCLEOTIDE SEQUENCE [LARGE SCALE GENOMIC DNA]</scope>
</reference>
<protein>
    <submittedName>
        <fullName evidence="4">Serine/threonine-protein kinase H1-like</fullName>
    </submittedName>
</protein>
<keyword evidence="5" id="KW-1185">Reference proteome</keyword>
<evidence type="ECO:0000256" key="2">
    <source>
        <dbReference type="SAM" id="MobiDB-lite"/>
    </source>
</evidence>
<gene>
    <name evidence="3" type="ORF">C1SCF055_LOCUS26005</name>
</gene>